<feature type="transmembrane region" description="Helical" evidence="10">
    <location>
        <begin position="106"/>
        <end position="127"/>
    </location>
</feature>
<evidence type="ECO:0000256" key="6">
    <source>
        <dbReference type="ARBA" id="ARBA00022692"/>
    </source>
</evidence>
<feature type="transmembrane region" description="Helical" evidence="10">
    <location>
        <begin position="347"/>
        <end position="365"/>
    </location>
</feature>
<dbReference type="PANTHER" id="PTHR12468:SF2">
    <property type="entry name" value="GPI MANNOSYLTRANSFERASE 2"/>
    <property type="match status" value="1"/>
</dbReference>
<sequence>MTTQSRALRGVGPLVGTYAAVTVLLTTVVSWAQGLPLAAEITNRSQIVTGDPIWIDAWVRWDSHWYGGIAENGYFYHPGQQSPIAFFPSYPMAVRLVAELVGDVQVAGVLVTVLCGAASLVLFWRWLDGRVTSRARRLATASLMAYPYAFFIYGAMYSDALFLLCVLAAFTALEARHFALAGLIGAVATAGRPVGLALVAGLVVRTLEMLAQSTSGRDKVSFRELARALTTVRPRHTLVGLSVAGLLGWMAYLWFVFGNPVAFADAQSSPGWDQGAGPRTWFKVGFGGQMLHGPWDIKAILFAQFFVCLLAVLAIPQVFRRFGWGYLTYALIVLGIPLVGSKDFLGCGRYVMMAFPVFAVLGALLDQQPRRWIRVAVPAVSAVALLVATFFYGLGVLIS</sequence>
<dbReference type="EMBL" id="CAIZ01000006">
    <property type="protein sequence ID" value="CCH68509.1"/>
    <property type="molecule type" value="Genomic_DNA"/>
</dbReference>
<keyword evidence="6 10" id="KW-0812">Transmembrane</keyword>
<evidence type="ECO:0000256" key="9">
    <source>
        <dbReference type="ARBA" id="ARBA00023136"/>
    </source>
</evidence>
<keyword evidence="12" id="KW-1185">Reference proteome</keyword>
<keyword evidence="8 10" id="KW-1133">Transmembrane helix</keyword>
<feature type="transmembrane region" description="Helical" evidence="10">
    <location>
        <begin position="12"/>
        <end position="32"/>
    </location>
</feature>
<dbReference type="Pfam" id="PF04188">
    <property type="entry name" value="Mannosyl_trans2"/>
    <property type="match status" value="1"/>
</dbReference>
<dbReference type="GO" id="GO:0006506">
    <property type="term" value="P:GPI anchor biosynthetic process"/>
    <property type="evidence" value="ECO:0007669"/>
    <property type="project" value="UniProtKB-UniPathway"/>
</dbReference>
<dbReference type="STRING" id="1193181.BN10_1030008"/>
<evidence type="ECO:0000256" key="8">
    <source>
        <dbReference type="ARBA" id="ARBA00022989"/>
    </source>
</evidence>
<keyword evidence="3" id="KW-0337">GPI-anchor biosynthesis</keyword>
<keyword evidence="5" id="KW-0808">Transferase</keyword>
<name>N0E0N9_9MICO</name>
<feature type="transmembrane region" description="Helical" evidence="10">
    <location>
        <begin position="297"/>
        <end position="315"/>
    </location>
</feature>
<evidence type="ECO:0000313" key="11">
    <source>
        <dbReference type="EMBL" id="CCH68509.1"/>
    </source>
</evidence>
<keyword evidence="7" id="KW-0256">Endoplasmic reticulum</keyword>
<dbReference type="HOGENOM" id="CLU_036370_3_1_11"/>
<accession>N0E0N9</accession>
<feature type="transmembrane region" description="Helical" evidence="10">
    <location>
        <begin position="322"/>
        <end position="341"/>
    </location>
</feature>
<proteinExistence type="predicted"/>
<feature type="transmembrane region" description="Helical" evidence="10">
    <location>
        <begin position="377"/>
        <end position="398"/>
    </location>
</feature>
<keyword evidence="4" id="KW-0328">Glycosyltransferase</keyword>
<evidence type="ECO:0000256" key="2">
    <source>
        <dbReference type="ARBA" id="ARBA00004687"/>
    </source>
</evidence>
<feature type="transmembrane region" description="Helical" evidence="10">
    <location>
        <begin position="148"/>
        <end position="172"/>
    </location>
</feature>
<keyword evidence="11" id="KW-0449">Lipoprotein</keyword>
<dbReference type="GO" id="GO:0016020">
    <property type="term" value="C:membrane"/>
    <property type="evidence" value="ECO:0007669"/>
    <property type="project" value="GOC"/>
</dbReference>
<organism evidence="11 12">
    <name type="scientific">Phycicoccus elongatus Lp2</name>
    <dbReference type="NCBI Taxonomy" id="1193181"/>
    <lineage>
        <taxon>Bacteria</taxon>
        <taxon>Bacillati</taxon>
        <taxon>Actinomycetota</taxon>
        <taxon>Actinomycetes</taxon>
        <taxon>Micrococcales</taxon>
        <taxon>Intrasporangiaceae</taxon>
        <taxon>Phycicoccus</taxon>
    </lineage>
</organism>
<comment type="caution">
    <text evidence="11">The sequence shown here is derived from an EMBL/GenBank/DDBJ whole genome shotgun (WGS) entry which is preliminary data.</text>
</comment>
<evidence type="ECO:0000256" key="3">
    <source>
        <dbReference type="ARBA" id="ARBA00022502"/>
    </source>
</evidence>
<dbReference type="InterPro" id="IPR007315">
    <property type="entry name" value="PIG-V/Gpi18"/>
</dbReference>
<dbReference type="Proteomes" id="UP000013167">
    <property type="component" value="Unassembled WGS sequence"/>
</dbReference>
<feature type="transmembrane region" description="Helical" evidence="10">
    <location>
        <begin position="237"/>
        <end position="257"/>
    </location>
</feature>
<evidence type="ECO:0000256" key="4">
    <source>
        <dbReference type="ARBA" id="ARBA00022676"/>
    </source>
</evidence>
<comment type="pathway">
    <text evidence="2">Glycolipid biosynthesis; glycosylphosphatidylinositol-anchor biosynthesis.</text>
</comment>
<dbReference type="GO" id="GO:0004376">
    <property type="term" value="F:GPI mannosyltransferase activity"/>
    <property type="evidence" value="ECO:0007669"/>
    <property type="project" value="InterPro"/>
</dbReference>
<dbReference type="GO" id="GO:0031501">
    <property type="term" value="C:mannosyltransferase complex"/>
    <property type="evidence" value="ECO:0007669"/>
    <property type="project" value="TreeGrafter"/>
</dbReference>
<evidence type="ECO:0000256" key="10">
    <source>
        <dbReference type="SAM" id="Phobius"/>
    </source>
</evidence>
<dbReference type="PANTHER" id="PTHR12468">
    <property type="entry name" value="GPI MANNOSYLTRANSFERASE 2"/>
    <property type="match status" value="1"/>
</dbReference>
<comment type="subcellular location">
    <subcellularLocation>
        <location evidence="1">Endoplasmic reticulum membrane</location>
        <topology evidence="1">Multi-pass membrane protein</topology>
    </subcellularLocation>
</comment>
<feature type="transmembrane region" description="Helical" evidence="10">
    <location>
        <begin position="178"/>
        <end position="204"/>
    </location>
</feature>
<evidence type="ECO:0000256" key="1">
    <source>
        <dbReference type="ARBA" id="ARBA00004477"/>
    </source>
</evidence>
<evidence type="ECO:0000256" key="7">
    <source>
        <dbReference type="ARBA" id="ARBA00022824"/>
    </source>
</evidence>
<dbReference type="GO" id="GO:0000009">
    <property type="term" value="F:alpha-1,6-mannosyltransferase activity"/>
    <property type="evidence" value="ECO:0007669"/>
    <property type="project" value="InterPro"/>
</dbReference>
<evidence type="ECO:0000256" key="5">
    <source>
        <dbReference type="ARBA" id="ARBA00022679"/>
    </source>
</evidence>
<reference evidence="11 12" key="1">
    <citation type="journal article" date="2013" name="ISME J.">
        <title>A metabolic model for members of the genus Tetrasphaera involved in enhanced biological phosphorus removal.</title>
        <authorList>
            <person name="Kristiansen R."/>
            <person name="Nguyen H.T.T."/>
            <person name="Saunders A.M."/>
            <person name="Nielsen J.L."/>
            <person name="Wimmer R."/>
            <person name="Le V.Q."/>
            <person name="McIlroy S.J."/>
            <person name="Petrovski S."/>
            <person name="Seviour R.J."/>
            <person name="Calteau A."/>
            <person name="Nielsen K.L."/>
            <person name="Nielsen P.H."/>
        </authorList>
    </citation>
    <scope>NUCLEOTIDE SEQUENCE [LARGE SCALE GENOMIC DNA]</scope>
    <source>
        <strain evidence="11 12">Lp2</strain>
    </source>
</reference>
<protein>
    <submittedName>
        <fullName evidence="11">Putative lipoprotein</fullName>
    </submittedName>
</protein>
<dbReference type="UniPathway" id="UPA00196"/>
<dbReference type="RefSeq" id="WP_010851413.1">
    <property type="nucleotide sequence ID" value="NZ_HF570956.1"/>
</dbReference>
<keyword evidence="9 10" id="KW-0472">Membrane</keyword>
<dbReference type="eggNOG" id="COG5542">
    <property type="taxonomic scope" value="Bacteria"/>
</dbReference>
<gene>
    <name evidence="11" type="ORF">BN10_1030008</name>
</gene>
<dbReference type="AlphaFoldDB" id="N0E0N9"/>
<dbReference type="OrthoDB" id="151635at2"/>
<evidence type="ECO:0000313" key="12">
    <source>
        <dbReference type="Proteomes" id="UP000013167"/>
    </source>
</evidence>